<keyword evidence="1" id="KW-0560">Oxidoreductase</keyword>
<dbReference type="Gene3D" id="3.30.9.10">
    <property type="entry name" value="D-Amino Acid Oxidase, subunit A, domain 2"/>
    <property type="match status" value="1"/>
</dbReference>
<evidence type="ECO:0000313" key="4">
    <source>
        <dbReference type="Proteomes" id="UP000298631"/>
    </source>
</evidence>
<protein>
    <submittedName>
        <fullName evidence="3">FAD-binding oxidoreductase</fullName>
    </submittedName>
</protein>
<dbReference type="KEGG" id="pseb:EOK75_19575"/>
<dbReference type="GO" id="GO:0005737">
    <property type="term" value="C:cytoplasm"/>
    <property type="evidence" value="ECO:0007669"/>
    <property type="project" value="TreeGrafter"/>
</dbReference>
<dbReference type="Pfam" id="PF01266">
    <property type="entry name" value="DAO"/>
    <property type="match status" value="1"/>
</dbReference>
<keyword evidence="3" id="KW-0614">Plasmid</keyword>
<reference evidence="3 4" key="1">
    <citation type="submission" date="2019-05" db="EMBL/GenBank/DDBJ databases">
        <title>Pseudorhodobacter turbinis sp. nov., isolated from the gut of the Korean turban shell.</title>
        <authorList>
            <person name="Jeong Y.-S."/>
            <person name="Kang W.-R."/>
            <person name="Bae J.-W."/>
        </authorList>
    </citation>
    <scope>NUCLEOTIDE SEQUENCE [LARGE SCALE GENOMIC DNA]</scope>
    <source>
        <strain evidence="3 4">S12M18</strain>
        <plasmid evidence="3 4">unnamed1</plasmid>
    </source>
</reference>
<dbReference type="EMBL" id="CP039965">
    <property type="protein sequence ID" value="QCO57853.1"/>
    <property type="molecule type" value="Genomic_DNA"/>
</dbReference>
<gene>
    <name evidence="3" type="ORF">EOK75_19575</name>
</gene>
<dbReference type="OrthoDB" id="9805337at2"/>
<dbReference type="GO" id="GO:0016491">
    <property type="term" value="F:oxidoreductase activity"/>
    <property type="evidence" value="ECO:0007669"/>
    <property type="project" value="UniProtKB-KW"/>
</dbReference>
<dbReference type="SUPFAM" id="SSF54373">
    <property type="entry name" value="FAD-linked reductases, C-terminal domain"/>
    <property type="match status" value="1"/>
</dbReference>
<dbReference type="PANTHER" id="PTHR13847:SF289">
    <property type="entry name" value="GLYCINE OXIDASE"/>
    <property type="match status" value="1"/>
</dbReference>
<organism evidence="3 4">
    <name type="scientific">Pseudorhodobacter turbinis</name>
    <dbReference type="NCBI Taxonomy" id="2500533"/>
    <lineage>
        <taxon>Bacteria</taxon>
        <taxon>Pseudomonadati</taxon>
        <taxon>Pseudomonadota</taxon>
        <taxon>Alphaproteobacteria</taxon>
        <taxon>Rhodobacterales</taxon>
        <taxon>Paracoccaceae</taxon>
        <taxon>Pseudorhodobacter</taxon>
    </lineage>
</organism>
<evidence type="ECO:0000313" key="3">
    <source>
        <dbReference type="EMBL" id="QCO57853.1"/>
    </source>
</evidence>
<geneLocation type="plasmid" evidence="3 4">
    <name>unnamed1</name>
</geneLocation>
<name>A0A4P8ELK4_9RHOB</name>
<dbReference type="AlphaFoldDB" id="A0A4P8ELK4"/>
<accession>A0A4P8ELK4</accession>
<proteinExistence type="predicted"/>
<feature type="domain" description="FAD dependent oxidoreductase" evidence="2">
    <location>
        <begin position="42"/>
        <end position="324"/>
    </location>
</feature>
<keyword evidence="4" id="KW-1185">Reference proteome</keyword>
<dbReference type="PANTHER" id="PTHR13847">
    <property type="entry name" value="SARCOSINE DEHYDROGENASE-RELATED"/>
    <property type="match status" value="1"/>
</dbReference>
<dbReference type="SUPFAM" id="SSF51905">
    <property type="entry name" value="FAD/NAD(P)-binding domain"/>
    <property type="match status" value="1"/>
</dbReference>
<evidence type="ECO:0000259" key="2">
    <source>
        <dbReference type="Pfam" id="PF01266"/>
    </source>
</evidence>
<dbReference type="Gene3D" id="3.50.50.60">
    <property type="entry name" value="FAD/NAD(P)-binding domain"/>
    <property type="match status" value="1"/>
</dbReference>
<dbReference type="Proteomes" id="UP000298631">
    <property type="component" value="Plasmid unnamed1"/>
</dbReference>
<evidence type="ECO:0000256" key="1">
    <source>
        <dbReference type="ARBA" id="ARBA00023002"/>
    </source>
</evidence>
<sequence>MASSKGPLAVEPLYLPRMIPWGIRLLRALMPQCRVAVTQGLRYLNERALLAYTPLLEAAECASFFQARGSIFVYSDERTFAAAIRETGFLRSSGVQVEVLTAEQVKSLEPAVDGQISGGLFFSGNGHCVDPFALGCRFAQAIESRGGEIIAAKADKLTRSDHGWTVSTGAGAFDAANVVVAAGYQSDRLLRPLGYTMPLQSERGYHLMLPQSGVSLSRPVAVAEHGLIATPMNKGLRLAGTSEFASEKTPLNEKRADLLFEHAKQVFSDLNRSGASRWLGNRPMLPDSLPAIGRARRHPGLLYNFGHHHLGLTHAAVSASVLSDVLFGRADSFVDTKFNLSRFGKFVGMKS</sequence>
<dbReference type="InterPro" id="IPR036188">
    <property type="entry name" value="FAD/NAD-bd_sf"/>
</dbReference>
<dbReference type="InterPro" id="IPR006076">
    <property type="entry name" value="FAD-dep_OxRdtase"/>
</dbReference>